<evidence type="ECO:0008006" key="11">
    <source>
        <dbReference type="Google" id="ProtNLM"/>
    </source>
</evidence>
<reference evidence="9 10" key="1">
    <citation type="submission" date="2019-02" db="EMBL/GenBank/DDBJ databases">
        <title>Deep-cultivation of Planctomycetes and their phenomic and genomic characterization uncovers novel biology.</title>
        <authorList>
            <person name="Wiegand S."/>
            <person name="Jogler M."/>
            <person name="Boedeker C."/>
            <person name="Pinto D."/>
            <person name="Vollmers J."/>
            <person name="Rivas-Marin E."/>
            <person name="Kohn T."/>
            <person name="Peeters S.H."/>
            <person name="Heuer A."/>
            <person name="Rast P."/>
            <person name="Oberbeckmann S."/>
            <person name="Bunk B."/>
            <person name="Jeske O."/>
            <person name="Meyerdierks A."/>
            <person name="Storesund J.E."/>
            <person name="Kallscheuer N."/>
            <person name="Luecker S."/>
            <person name="Lage O.M."/>
            <person name="Pohl T."/>
            <person name="Merkel B.J."/>
            <person name="Hornburger P."/>
            <person name="Mueller R.-W."/>
            <person name="Bruemmer F."/>
            <person name="Labrenz M."/>
            <person name="Spormann A.M."/>
            <person name="Op den Camp H."/>
            <person name="Overmann J."/>
            <person name="Amann R."/>
            <person name="Jetten M.S.M."/>
            <person name="Mascher T."/>
            <person name="Medema M.H."/>
            <person name="Devos D.P."/>
            <person name="Kaster A.-K."/>
            <person name="Ovreas L."/>
            <person name="Rohde M."/>
            <person name="Galperin M.Y."/>
            <person name="Jogler C."/>
        </authorList>
    </citation>
    <scope>NUCLEOTIDE SEQUENCE [LARGE SCALE GENOMIC DNA]</scope>
    <source>
        <strain evidence="9 10">Q31a</strain>
    </source>
</reference>
<sequence length="802" mass="90448">MSKYRYLDFRALLNASFILTFSVLNSLPLLAFGVNATLSSFSQSFCVDCHAGADAEAGFDLSQLETTFEDEESTQRWVRVFDRLSRGDMPPADAEQPSAEERRAILAKLAEGIQQAEEQRAEVVLRRLNRVEYENTIHDLFNIQLPLQHLLPQDASTAGFDNVGEGLVLSPETIRAYLKTSELILGNVLGPPEAPPQIKHRTNFLRDRDHRGNVARASKFGSMFRKTPEGIVIFQSDYCPTNLIEFVKLKVPAGTYRGRVRVRAIQSDAPVTLRIYGGDTLTSRREKHVVGYYDIPPNIWTDLEFTDRLMEAGGTYKFQCYNTIDIRKGADTYTGPGLEIGDITIEGPLEEWPPASRQQLLGDLDVEQATLADAEQILKRLLPRALRRPLRDGEQEFYVGLVEQRLEFGDNFEASLRFALQTLLCSSDFLFLNEQPIEDSRGRQRISDYALAARLSYFLWSSTPDVELLRIAHAGKLSHPAILRQQVERLLSAPRGEALVRNFGGQWLGLREIDFTTPDQELFPEFDELLQRSMLAETEHFLQHLLDKDLDVMQVIDSKFTFLNERLAAHYGVPDITGQEMRWVPLPEDSWRGGVLTQASVLKVTANGTNTSPVLRGAWVAEHIMGRPIPPPPPTVSGVEPDIRGARTLREQLAAHRDNSLCASCHDRMDPPGFALESFDPIGGYREHYRTLGDGKRSGLSRSAFTHSWVKYKVGLPVDATGTTPDGMHFEDVREFKRWLLLREADIMRCITGKLMTYATGRAMRFSDRMEIHNVIDRTRSGGNGLRTLVHEVVQSSIFQSP</sequence>
<evidence type="ECO:0000259" key="3">
    <source>
        <dbReference type="Pfam" id="PF07624"/>
    </source>
</evidence>
<organism evidence="9 10">
    <name type="scientific">Aureliella helgolandensis</name>
    <dbReference type="NCBI Taxonomy" id="2527968"/>
    <lineage>
        <taxon>Bacteria</taxon>
        <taxon>Pseudomonadati</taxon>
        <taxon>Planctomycetota</taxon>
        <taxon>Planctomycetia</taxon>
        <taxon>Pirellulales</taxon>
        <taxon>Pirellulaceae</taxon>
        <taxon>Aureliella</taxon>
    </lineage>
</organism>
<feature type="transmembrane region" description="Helical" evidence="2">
    <location>
        <begin position="12"/>
        <end position="34"/>
    </location>
</feature>
<dbReference type="InterPro" id="IPR013036">
    <property type="entry name" value="DUF1587"/>
</dbReference>
<dbReference type="InterPro" id="IPR013039">
    <property type="entry name" value="DUF1588"/>
</dbReference>
<dbReference type="OrthoDB" id="175242at2"/>
<evidence type="ECO:0000259" key="4">
    <source>
        <dbReference type="Pfam" id="PF07626"/>
    </source>
</evidence>
<evidence type="ECO:0000259" key="7">
    <source>
        <dbReference type="Pfam" id="PF07635"/>
    </source>
</evidence>
<dbReference type="InterPro" id="IPR013043">
    <property type="entry name" value="DUF1595"/>
</dbReference>
<feature type="domain" description="DUF1588" evidence="5">
    <location>
        <begin position="592"/>
        <end position="688"/>
    </location>
</feature>
<feature type="domain" description="DUF1585" evidence="3">
    <location>
        <begin position="726"/>
        <end position="799"/>
    </location>
</feature>
<keyword evidence="2" id="KW-1133">Transmembrane helix</keyword>
<evidence type="ECO:0000313" key="10">
    <source>
        <dbReference type="Proteomes" id="UP000318017"/>
    </source>
</evidence>
<accession>A0A518GFE4</accession>
<dbReference type="KEGG" id="ahel:Q31a_57100"/>
<dbReference type="AlphaFoldDB" id="A0A518GFE4"/>
<dbReference type="InterPro" id="IPR013042">
    <property type="entry name" value="DUF1592"/>
</dbReference>
<evidence type="ECO:0000259" key="5">
    <source>
        <dbReference type="Pfam" id="PF07627"/>
    </source>
</evidence>
<keyword evidence="2" id="KW-0472">Membrane</keyword>
<keyword evidence="2" id="KW-0812">Transmembrane</keyword>
<dbReference type="Proteomes" id="UP000318017">
    <property type="component" value="Chromosome"/>
</dbReference>
<feature type="domain" description="DUF1587" evidence="4">
    <location>
        <begin position="126"/>
        <end position="188"/>
    </location>
</feature>
<dbReference type="Pfam" id="PF07626">
    <property type="entry name" value="PSD3"/>
    <property type="match status" value="1"/>
</dbReference>
<keyword evidence="10" id="KW-1185">Reference proteome</keyword>
<protein>
    <recommendedName>
        <fullName evidence="11">Planctomycete cytochrome C</fullName>
    </recommendedName>
</protein>
<dbReference type="InterPro" id="IPR011478">
    <property type="entry name" value="DUF1585"/>
</dbReference>
<name>A0A518GFE4_9BACT</name>
<dbReference type="EMBL" id="CP036298">
    <property type="protein sequence ID" value="QDV27322.1"/>
    <property type="molecule type" value="Genomic_DNA"/>
</dbReference>
<dbReference type="Pfam" id="PF07637">
    <property type="entry name" value="PSD5"/>
    <property type="match status" value="1"/>
</dbReference>
<dbReference type="InterPro" id="IPR011429">
    <property type="entry name" value="Cyt_c_Planctomycete-type"/>
</dbReference>
<evidence type="ECO:0000256" key="2">
    <source>
        <dbReference type="SAM" id="Phobius"/>
    </source>
</evidence>
<keyword evidence="1" id="KW-0175">Coiled coil</keyword>
<evidence type="ECO:0000259" key="8">
    <source>
        <dbReference type="Pfam" id="PF07637"/>
    </source>
</evidence>
<dbReference type="Pfam" id="PF07635">
    <property type="entry name" value="PSCyt1"/>
    <property type="match status" value="1"/>
</dbReference>
<gene>
    <name evidence="9" type="ORF">Q31a_57100</name>
</gene>
<dbReference type="Pfam" id="PF07627">
    <property type="entry name" value="PSCyt3"/>
    <property type="match status" value="1"/>
</dbReference>
<evidence type="ECO:0000313" key="9">
    <source>
        <dbReference type="EMBL" id="QDV27322.1"/>
    </source>
</evidence>
<feature type="domain" description="DUF1592" evidence="6">
    <location>
        <begin position="446"/>
        <end position="573"/>
    </location>
</feature>
<feature type="domain" description="Cytochrome C Planctomycete-type" evidence="7">
    <location>
        <begin position="46"/>
        <end position="93"/>
    </location>
</feature>
<evidence type="ECO:0000256" key="1">
    <source>
        <dbReference type="SAM" id="Coils"/>
    </source>
</evidence>
<evidence type="ECO:0000259" key="6">
    <source>
        <dbReference type="Pfam" id="PF07631"/>
    </source>
</evidence>
<feature type="domain" description="DUF1595" evidence="8">
    <location>
        <begin position="374"/>
        <end position="434"/>
    </location>
</feature>
<dbReference type="Pfam" id="PF07631">
    <property type="entry name" value="PSD4"/>
    <property type="match status" value="1"/>
</dbReference>
<dbReference type="RefSeq" id="WP_145084552.1">
    <property type="nucleotide sequence ID" value="NZ_CP036298.1"/>
</dbReference>
<feature type="coiled-coil region" evidence="1">
    <location>
        <begin position="99"/>
        <end position="126"/>
    </location>
</feature>
<proteinExistence type="predicted"/>
<dbReference type="Pfam" id="PF07624">
    <property type="entry name" value="PSD2"/>
    <property type="match status" value="1"/>
</dbReference>